<organism evidence="3 4">
    <name type="scientific">Arctia plantaginis</name>
    <name type="common">Wood tiger moth</name>
    <name type="synonym">Phalaena plantaginis</name>
    <dbReference type="NCBI Taxonomy" id="874455"/>
    <lineage>
        <taxon>Eukaryota</taxon>
        <taxon>Metazoa</taxon>
        <taxon>Ecdysozoa</taxon>
        <taxon>Arthropoda</taxon>
        <taxon>Hexapoda</taxon>
        <taxon>Insecta</taxon>
        <taxon>Pterygota</taxon>
        <taxon>Neoptera</taxon>
        <taxon>Endopterygota</taxon>
        <taxon>Lepidoptera</taxon>
        <taxon>Glossata</taxon>
        <taxon>Ditrysia</taxon>
        <taxon>Noctuoidea</taxon>
        <taxon>Erebidae</taxon>
        <taxon>Arctiinae</taxon>
        <taxon>Arctia</taxon>
    </lineage>
</organism>
<feature type="chain" id="PRO_5035725499" evidence="2">
    <location>
        <begin position="30"/>
        <end position="70"/>
    </location>
</feature>
<dbReference type="Proteomes" id="UP000494256">
    <property type="component" value="Unassembled WGS sequence"/>
</dbReference>
<feature type="region of interest" description="Disordered" evidence="1">
    <location>
        <begin position="45"/>
        <end position="70"/>
    </location>
</feature>
<feature type="signal peptide" evidence="2">
    <location>
        <begin position="1"/>
        <end position="29"/>
    </location>
</feature>
<reference evidence="3 4" key="1">
    <citation type="submission" date="2020-04" db="EMBL/GenBank/DDBJ databases">
        <authorList>
            <person name="Wallbank WR R."/>
            <person name="Pardo Diaz C."/>
            <person name="Kozak K."/>
            <person name="Martin S."/>
            <person name="Jiggins C."/>
            <person name="Moest M."/>
            <person name="Warren A I."/>
            <person name="Byers J.R.P. K."/>
            <person name="Montejo-Kovacevich G."/>
            <person name="Yen C E."/>
        </authorList>
    </citation>
    <scope>NUCLEOTIDE SEQUENCE [LARGE SCALE GENOMIC DNA]</scope>
</reference>
<keyword evidence="2" id="KW-0732">Signal</keyword>
<dbReference type="OrthoDB" id="7409628at2759"/>
<evidence type="ECO:0000256" key="2">
    <source>
        <dbReference type="SAM" id="SignalP"/>
    </source>
</evidence>
<evidence type="ECO:0000313" key="3">
    <source>
        <dbReference type="EMBL" id="CAB3241074.1"/>
    </source>
</evidence>
<name>A0A8S1A9K8_ARCPL</name>
<dbReference type="AlphaFoldDB" id="A0A8S1A9K8"/>
<sequence length="70" mass="7968">MHEDCMKTSIHYSRSLAVFVLALPNSVSSFVPPANDYILREDWRPTRPLKNQSIQQKEAGKEEDDESSSS</sequence>
<feature type="compositionally biased region" description="Acidic residues" evidence="1">
    <location>
        <begin position="61"/>
        <end position="70"/>
    </location>
</feature>
<accession>A0A8S1A9K8</accession>
<proteinExistence type="predicted"/>
<evidence type="ECO:0000256" key="1">
    <source>
        <dbReference type="SAM" id="MobiDB-lite"/>
    </source>
</evidence>
<dbReference type="EMBL" id="CADEBD010000309">
    <property type="protein sequence ID" value="CAB3241074.1"/>
    <property type="molecule type" value="Genomic_DNA"/>
</dbReference>
<protein>
    <submittedName>
        <fullName evidence="3">Uncharacterized protein</fullName>
    </submittedName>
</protein>
<comment type="caution">
    <text evidence="3">The sequence shown here is derived from an EMBL/GenBank/DDBJ whole genome shotgun (WGS) entry which is preliminary data.</text>
</comment>
<evidence type="ECO:0000313" key="4">
    <source>
        <dbReference type="Proteomes" id="UP000494256"/>
    </source>
</evidence>
<gene>
    <name evidence="3" type="ORF">APLA_LOCUS9407</name>
</gene>